<reference evidence="3 4" key="1">
    <citation type="submission" date="2018-03" db="EMBL/GenBank/DDBJ databases">
        <title>Bacillus urumqiensis sp. nov., a moderately haloalkaliphilic bacterium isolated from a salt lake.</title>
        <authorList>
            <person name="Zhao B."/>
            <person name="Liao Z."/>
        </authorList>
    </citation>
    <scope>NUCLEOTIDE SEQUENCE [LARGE SCALE GENOMIC DNA]</scope>
    <source>
        <strain evidence="3 4">BZ-SZ-XJ18</strain>
    </source>
</reference>
<comment type="caution">
    <text evidence="3">The sequence shown here is derived from an EMBL/GenBank/DDBJ whole genome shotgun (WGS) entry which is preliminary data.</text>
</comment>
<evidence type="ECO:0000313" key="4">
    <source>
        <dbReference type="Proteomes" id="UP000243650"/>
    </source>
</evidence>
<evidence type="ECO:0000256" key="1">
    <source>
        <dbReference type="SAM" id="MobiDB-lite"/>
    </source>
</evidence>
<keyword evidence="3" id="KW-0238">DNA-binding</keyword>
<organism evidence="3 4">
    <name type="scientific">Alkalicoccus urumqiensis</name>
    <name type="common">Bacillus urumqiensis</name>
    <dbReference type="NCBI Taxonomy" id="1548213"/>
    <lineage>
        <taxon>Bacteria</taxon>
        <taxon>Bacillati</taxon>
        <taxon>Bacillota</taxon>
        <taxon>Bacilli</taxon>
        <taxon>Bacillales</taxon>
        <taxon>Bacillaceae</taxon>
        <taxon>Alkalicoccus</taxon>
    </lineage>
</organism>
<dbReference type="GO" id="GO:0003677">
    <property type="term" value="F:DNA binding"/>
    <property type="evidence" value="ECO:0007669"/>
    <property type="project" value="UniProtKB-KW"/>
</dbReference>
<dbReference type="SUPFAM" id="SSF89447">
    <property type="entry name" value="AbrB/MazE/MraZ-like"/>
    <property type="match status" value="1"/>
</dbReference>
<accession>A0A2P6MJI6</accession>
<dbReference type="EMBL" id="PVNS01000003">
    <property type="protein sequence ID" value="PRO66437.1"/>
    <property type="molecule type" value="Genomic_DNA"/>
</dbReference>
<feature type="region of interest" description="Disordered" evidence="1">
    <location>
        <begin position="65"/>
        <end position="84"/>
    </location>
</feature>
<name>A0A2P6MJI6_ALKUR</name>
<dbReference type="SMART" id="SM00966">
    <property type="entry name" value="SpoVT_AbrB"/>
    <property type="match status" value="1"/>
</dbReference>
<dbReference type="AlphaFoldDB" id="A0A2P6MJI6"/>
<evidence type="ECO:0000259" key="2">
    <source>
        <dbReference type="SMART" id="SM00966"/>
    </source>
</evidence>
<dbReference type="Pfam" id="PF04014">
    <property type="entry name" value="MazE_antitoxin"/>
    <property type="match status" value="1"/>
</dbReference>
<protein>
    <submittedName>
        <fullName evidence="3">AbrB/MazE/SpoVT family DNA-binding domain-containing protein</fullName>
    </submittedName>
</protein>
<dbReference type="Proteomes" id="UP000243650">
    <property type="component" value="Unassembled WGS sequence"/>
</dbReference>
<sequence length="100" mass="11423">MKASFFRNGGSLMKEHVIRGRVSKVNNTFVVSIPAEARESLRLEIGDELEAAYDQEAGTIEYKKSRKPRSLPEGVRPDTEEAMNQVMSRYNHALRNLKDR</sequence>
<keyword evidence="4" id="KW-1185">Reference proteome</keyword>
<dbReference type="OrthoDB" id="9795766at2"/>
<dbReference type="Gene3D" id="2.10.260.10">
    <property type="match status" value="1"/>
</dbReference>
<gene>
    <name evidence="3" type="ORF">C6I21_03605</name>
</gene>
<evidence type="ECO:0000313" key="3">
    <source>
        <dbReference type="EMBL" id="PRO66437.1"/>
    </source>
</evidence>
<feature type="domain" description="SpoVT-AbrB" evidence="2">
    <location>
        <begin position="23"/>
        <end position="70"/>
    </location>
</feature>
<proteinExistence type="predicted"/>
<dbReference type="InterPro" id="IPR037914">
    <property type="entry name" value="SpoVT-AbrB_sf"/>
</dbReference>
<dbReference type="InterPro" id="IPR007159">
    <property type="entry name" value="SpoVT-AbrB_dom"/>
</dbReference>